<evidence type="ECO:0000313" key="2">
    <source>
        <dbReference type="Proteomes" id="UP000319040"/>
    </source>
</evidence>
<dbReference type="Proteomes" id="UP000319040">
    <property type="component" value="Unassembled WGS sequence"/>
</dbReference>
<proteinExistence type="predicted"/>
<dbReference type="EMBL" id="FXTB01000001">
    <property type="protein sequence ID" value="SMO44213.1"/>
    <property type="molecule type" value="Genomic_DNA"/>
</dbReference>
<evidence type="ECO:0000313" key="1">
    <source>
        <dbReference type="EMBL" id="SMO44213.1"/>
    </source>
</evidence>
<reference evidence="1 2" key="1">
    <citation type="submission" date="2017-05" db="EMBL/GenBank/DDBJ databases">
        <authorList>
            <person name="Varghese N."/>
            <person name="Submissions S."/>
        </authorList>
    </citation>
    <scope>NUCLEOTIDE SEQUENCE [LARGE SCALE GENOMIC DNA]</scope>
    <source>
        <strain evidence="1 2">DSM 27040</strain>
    </source>
</reference>
<gene>
    <name evidence="1" type="ORF">SAMN06265379_101837</name>
</gene>
<sequence>MTIGNTEETKGHKKHSEPRIAFEYMVLVDYYR</sequence>
<organism evidence="1 2">
    <name type="scientific">Saccharicrinis carchari</name>
    <dbReference type="NCBI Taxonomy" id="1168039"/>
    <lineage>
        <taxon>Bacteria</taxon>
        <taxon>Pseudomonadati</taxon>
        <taxon>Bacteroidota</taxon>
        <taxon>Bacteroidia</taxon>
        <taxon>Marinilabiliales</taxon>
        <taxon>Marinilabiliaceae</taxon>
        <taxon>Saccharicrinis</taxon>
    </lineage>
</organism>
<protein>
    <submittedName>
        <fullName evidence="1">Uncharacterized protein</fullName>
    </submittedName>
</protein>
<dbReference type="AlphaFoldDB" id="A0A521BAW7"/>
<name>A0A521BAW7_SACCC</name>
<keyword evidence="2" id="KW-1185">Reference proteome</keyword>
<accession>A0A521BAW7</accession>